<organism evidence="1 2">
    <name type="scientific">Mesobacillus foraminis</name>
    <dbReference type="NCBI Taxonomy" id="279826"/>
    <lineage>
        <taxon>Bacteria</taxon>
        <taxon>Bacillati</taxon>
        <taxon>Bacillota</taxon>
        <taxon>Bacilli</taxon>
        <taxon>Bacillales</taxon>
        <taxon>Bacillaceae</taxon>
        <taxon>Mesobacillus</taxon>
    </lineage>
</organism>
<protein>
    <submittedName>
        <fullName evidence="1">Uncharacterized protein</fullName>
    </submittedName>
</protein>
<dbReference type="InterPro" id="IPR045527">
    <property type="entry name" value="DUF6470"/>
</dbReference>
<sequence length="195" mass="21894">MQLPQIRLQSTFAQTEIRTTPAKLEIQQRPADLTIEQPKADLSIERTPSRLTIDQTKAREDVGMISVARKTEMDAQQGRSDLLAGISRRIQEGNEMMMIENGGNPIASQAKRNLDDTKPFNIGWIPSPGSVKVDYSPGKVEINWKVNKPVIESKMNKPEISYKPGKAEVSLKNHASLKIDFDNLKYIGTNYEQSI</sequence>
<name>A0A4R2BL45_9BACI</name>
<evidence type="ECO:0000313" key="2">
    <source>
        <dbReference type="Proteomes" id="UP000295689"/>
    </source>
</evidence>
<proteinExistence type="predicted"/>
<dbReference type="Proteomes" id="UP000295689">
    <property type="component" value="Unassembled WGS sequence"/>
</dbReference>
<dbReference type="RefSeq" id="WP_132003327.1">
    <property type="nucleotide sequence ID" value="NZ_JABUHM010000002.1"/>
</dbReference>
<evidence type="ECO:0000313" key="1">
    <source>
        <dbReference type="EMBL" id="TCN26744.1"/>
    </source>
</evidence>
<gene>
    <name evidence="1" type="ORF">EV146_103267</name>
</gene>
<comment type="caution">
    <text evidence="1">The sequence shown here is derived from an EMBL/GenBank/DDBJ whole genome shotgun (WGS) entry which is preliminary data.</text>
</comment>
<keyword evidence="2" id="KW-1185">Reference proteome</keyword>
<dbReference type="Pfam" id="PF20074">
    <property type="entry name" value="DUF6470"/>
    <property type="match status" value="1"/>
</dbReference>
<dbReference type="EMBL" id="SLVV01000003">
    <property type="protein sequence ID" value="TCN26744.1"/>
    <property type="molecule type" value="Genomic_DNA"/>
</dbReference>
<reference evidence="1 2" key="1">
    <citation type="journal article" date="2015" name="Stand. Genomic Sci.">
        <title>Genomic Encyclopedia of Bacterial and Archaeal Type Strains, Phase III: the genomes of soil and plant-associated and newly described type strains.</title>
        <authorList>
            <person name="Whitman W.B."/>
            <person name="Woyke T."/>
            <person name="Klenk H.P."/>
            <person name="Zhou Y."/>
            <person name="Lilburn T.G."/>
            <person name="Beck B.J."/>
            <person name="De Vos P."/>
            <person name="Vandamme P."/>
            <person name="Eisen J.A."/>
            <person name="Garrity G."/>
            <person name="Hugenholtz P."/>
            <person name="Kyrpides N.C."/>
        </authorList>
    </citation>
    <scope>NUCLEOTIDE SEQUENCE [LARGE SCALE GENOMIC DNA]</scope>
    <source>
        <strain evidence="1 2">CV53</strain>
    </source>
</reference>
<accession>A0A4R2BL45</accession>
<dbReference type="AlphaFoldDB" id="A0A4R2BL45"/>